<feature type="region of interest" description="Disordered" evidence="1">
    <location>
        <begin position="1"/>
        <end position="94"/>
    </location>
</feature>
<name>A0A8H6NZV4_9PEZI</name>
<evidence type="ECO:0000313" key="3">
    <source>
        <dbReference type="Proteomes" id="UP000639643"/>
    </source>
</evidence>
<dbReference type="EMBL" id="WIGM01000001">
    <property type="protein sequence ID" value="KAF6845468.1"/>
    <property type="molecule type" value="Genomic_DNA"/>
</dbReference>
<dbReference type="Proteomes" id="UP000639643">
    <property type="component" value="Unassembled WGS sequence"/>
</dbReference>
<keyword evidence="3" id="KW-1185">Reference proteome</keyword>
<evidence type="ECO:0000313" key="2">
    <source>
        <dbReference type="EMBL" id="KAF6845468.1"/>
    </source>
</evidence>
<feature type="compositionally biased region" description="Polar residues" evidence="1">
    <location>
        <begin position="150"/>
        <end position="166"/>
    </location>
</feature>
<reference evidence="2" key="1">
    <citation type="journal article" date="2020" name="Phytopathology">
        <title>Genome Sequence Resources of Colletotrichum truncatum, C. plurivorum, C. musicola, and C. sojae: Four Species Pathogenic to Soybean (Glycine max).</title>
        <authorList>
            <person name="Rogerio F."/>
            <person name="Boufleur T.R."/>
            <person name="Ciampi-Guillardi M."/>
            <person name="Sukno S.A."/>
            <person name="Thon M.R."/>
            <person name="Massola Junior N.S."/>
            <person name="Baroncelli R."/>
        </authorList>
    </citation>
    <scope>NUCLEOTIDE SEQUENCE</scope>
    <source>
        <strain evidence="2">LFN0074</strain>
    </source>
</reference>
<proteinExistence type="predicted"/>
<dbReference type="AlphaFoldDB" id="A0A8H6NZV4"/>
<gene>
    <name evidence="2" type="ORF">CMUS01_00043</name>
</gene>
<accession>A0A8H6NZV4</accession>
<comment type="caution">
    <text evidence="2">The sequence shown here is derived from an EMBL/GenBank/DDBJ whole genome shotgun (WGS) entry which is preliminary data.</text>
</comment>
<evidence type="ECO:0000256" key="1">
    <source>
        <dbReference type="SAM" id="MobiDB-lite"/>
    </source>
</evidence>
<feature type="compositionally biased region" description="Gly residues" evidence="1">
    <location>
        <begin position="128"/>
        <end position="137"/>
    </location>
</feature>
<protein>
    <submittedName>
        <fullName evidence="2">Uncharacterized protein</fullName>
    </submittedName>
</protein>
<feature type="compositionally biased region" description="Low complexity" evidence="1">
    <location>
        <begin position="138"/>
        <end position="148"/>
    </location>
</feature>
<sequence length="374" mass="40129">MSRVGEVPATSEGARKRKRERAGGREMGQVFGTDGAGMRNEQVDGAEDEGDRRSRRAKEKHEPLGGRWEDGMVATGLEDQEQERRKREKRGMGWEVPLMWRGEMGKGKGGWAKDRGGRLEVQEQPTGQGTGARGAGAGAEAEAARAAPRVTNSGRSNWQAASSNQPGSEQRSHSGSSGGGDLLLSGRKECPGGSRRRGGQCASERRIPIAVCNRHRHHLKLRLPVPMQQPSSCPGVAVDLLAGSSQQAGSKARGFWGPSPGILDASAVATPHPHRPSSGRGSATGLCNLEITVGQRHATPRQVRTRHWTGLDRIGQAGTGQWGVVPREVSRLVSPGQYPVSKVHHALFRFQFHSDPAQEARSPPGAGVLVRRPD</sequence>
<organism evidence="2 3">
    <name type="scientific">Colletotrichum musicola</name>
    <dbReference type="NCBI Taxonomy" id="2175873"/>
    <lineage>
        <taxon>Eukaryota</taxon>
        <taxon>Fungi</taxon>
        <taxon>Dikarya</taxon>
        <taxon>Ascomycota</taxon>
        <taxon>Pezizomycotina</taxon>
        <taxon>Sordariomycetes</taxon>
        <taxon>Hypocreomycetidae</taxon>
        <taxon>Glomerellales</taxon>
        <taxon>Glomerellaceae</taxon>
        <taxon>Colletotrichum</taxon>
        <taxon>Colletotrichum orchidearum species complex</taxon>
    </lineage>
</organism>
<feature type="compositionally biased region" description="Basic and acidic residues" evidence="1">
    <location>
        <begin position="59"/>
        <end position="70"/>
    </location>
</feature>
<feature type="region of interest" description="Disordered" evidence="1">
    <location>
        <begin position="122"/>
        <end position="202"/>
    </location>
</feature>